<reference evidence="4" key="1">
    <citation type="submission" date="2017-11" db="EMBL/GenBank/DDBJ databases">
        <authorList>
            <person name="Chan K.G."/>
            <person name="Lee L.S."/>
        </authorList>
    </citation>
    <scope>NUCLEOTIDE SEQUENCE [LARGE SCALE GENOMIC DNA]</scope>
    <source>
        <strain evidence="4">DSM 100970</strain>
    </source>
</reference>
<keyword evidence="1" id="KW-0472">Membrane</keyword>
<proteinExistence type="predicted"/>
<feature type="domain" description="AsmA" evidence="2">
    <location>
        <begin position="1"/>
        <end position="328"/>
    </location>
</feature>
<dbReference type="PANTHER" id="PTHR30441">
    <property type="entry name" value="DUF748 DOMAIN-CONTAINING PROTEIN"/>
    <property type="match status" value="1"/>
</dbReference>
<keyword evidence="1" id="KW-0812">Transmembrane</keyword>
<dbReference type="AlphaFoldDB" id="A0A2I7N5Y5"/>
<name>A0A2I7N5Y5_9NEIS</name>
<feature type="transmembrane region" description="Helical" evidence="1">
    <location>
        <begin position="7"/>
        <end position="30"/>
    </location>
</feature>
<gene>
    <name evidence="3" type="ORF">CUN60_05860</name>
</gene>
<evidence type="ECO:0000256" key="1">
    <source>
        <dbReference type="SAM" id="Phobius"/>
    </source>
</evidence>
<keyword evidence="4" id="KW-1185">Reference proteome</keyword>
<sequence length="520" mass="56908">MGKLLKILIGILISIVILFATVIVSIVTLVDPNQYKNTILAVIKKQTGSEFTMGNVKWGLVGSTLGLIINDVSLVTNPEINRSPIFTINRMELGLNLLPLLDKKVSINKMFIDNGKISLVSNGIQNNWSFPLNNKLDNVNYSLDLHEIKITNTSFAYTNFANNLAIGLQSINLTLSPTTIGSINYYSQSNLLSLNKVKFSLNNIVTGTLDLSYADNLFNLNYVTDSFSLIPLANSVGIDNLPKIFSSKQLQQMKVSSNISGTDKNLNISSIQITTPDSQIMAKATVNSFNPISGYNSIQINHLDIADYIDLNGYRLKASNLTSQGNFVERDKQIYADQDLAIQNLILYGYNLHNLSVKIATILSNPVKIISVPLTITQIQNSIAAANTKGQKNLAITSTLGHLTSKVTYTGKTIENHNLVLSGPDLRANANGKLDINKNYMNYQVNAQFVADPNSLTGKIIYPATISGRPDSPDDSIDWTSVNKQIVQNLGGSLIQTGKDVGKATDSTVKKISNKIKSWF</sequence>
<dbReference type="KEGG" id="nba:CUN60_05860"/>
<accession>A0A2I7N5Y5</accession>
<keyword evidence="1" id="KW-1133">Transmembrane helix</keyword>
<evidence type="ECO:0000259" key="2">
    <source>
        <dbReference type="Pfam" id="PF05170"/>
    </source>
</evidence>
<dbReference type="Pfam" id="PF05170">
    <property type="entry name" value="AsmA"/>
    <property type="match status" value="1"/>
</dbReference>
<dbReference type="EMBL" id="CP024847">
    <property type="protein sequence ID" value="AUR51841.1"/>
    <property type="molecule type" value="Genomic_DNA"/>
</dbReference>
<dbReference type="Proteomes" id="UP000236655">
    <property type="component" value="Chromosome"/>
</dbReference>
<dbReference type="PANTHER" id="PTHR30441:SF4">
    <property type="entry name" value="PROTEIN ASMA"/>
    <property type="match status" value="1"/>
</dbReference>
<dbReference type="InterPro" id="IPR007844">
    <property type="entry name" value="AsmA"/>
</dbReference>
<evidence type="ECO:0000313" key="4">
    <source>
        <dbReference type="Proteomes" id="UP000236655"/>
    </source>
</evidence>
<protein>
    <recommendedName>
        <fullName evidence="2">AsmA domain-containing protein</fullName>
    </recommendedName>
</protein>
<dbReference type="InterPro" id="IPR052894">
    <property type="entry name" value="AsmA-related"/>
</dbReference>
<dbReference type="RefSeq" id="WP_102951137.1">
    <property type="nucleotide sequence ID" value="NZ_CP024847.1"/>
</dbReference>
<organism evidence="3 4">
    <name type="scientific">Aquella oligotrophica</name>
    <dbReference type="NCBI Taxonomy" id="2067065"/>
    <lineage>
        <taxon>Bacteria</taxon>
        <taxon>Pseudomonadati</taxon>
        <taxon>Pseudomonadota</taxon>
        <taxon>Betaproteobacteria</taxon>
        <taxon>Neisseriales</taxon>
        <taxon>Neisseriaceae</taxon>
        <taxon>Aquella</taxon>
    </lineage>
</organism>
<dbReference type="GO" id="GO:0090313">
    <property type="term" value="P:regulation of protein targeting to membrane"/>
    <property type="evidence" value="ECO:0007669"/>
    <property type="project" value="TreeGrafter"/>
</dbReference>
<dbReference type="GO" id="GO:0005886">
    <property type="term" value="C:plasma membrane"/>
    <property type="evidence" value="ECO:0007669"/>
    <property type="project" value="TreeGrafter"/>
</dbReference>
<evidence type="ECO:0000313" key="3">
    <source>
        <dbReference type="EMBL" id="AUR51841.1"/>
    </source>
</evidence>